<comment type="caution">
    <text evidence="1">The sequence shown here is derived from an EMBL/GenBank/DDBJ whole genome shotgun (WGS) entry which is preliminary data.</text>
</comment>
<dbReference type="Proteomes" id="UP001243375">
    <property type="component" value="Unassembled WGS sequence"/>
</dbReference>
<proteinExistence type="predicted"/>
<evidence type="ECO:0000313" key="2">
    <source>
        <dbReference type="Proteomes" id="UP001243375"/>
    </source>
</evidence>
<keyword evidence="2" id="KW-1185">Reference proteome</keyword>
<accession>A0ACC2XAH3</accession>
<evidence type="ECO:0000313" key="1">
    <source>
        <dbReference type="EMBL" id="KAJ9120922.1"/>
    </source>
</evidence>
<gene>
    <name evidence="1" type="primary">DUS3</name>
    <name evidence="1" type="ORF">QFC22_002857</name>
</gene>
<name>A0ACC2XAH3_9TREE</name>
<organism evidence="1 2">
    <name type="scientific">Naganishia vaughanmartiniae</name>
    <dbReference type="NCBI Taxonomy" id="1424756"/>
    <lineage>
        <taxon>Eukaryota</taxon>
        <taxon>Fungi</taxon>
        <taxon>Dikarya</taxon>
        <taxon>Basidiomycota</taxon>
        <taxon>Agaricomycotina</taxon>
        <taxon>Tremellomycetes</taxon>
        <taxon>Filobasidiales</taxon>
        <taxon>Filobasidiaceae</taxon>
        <taxon>Naganishia</taxon>
    </lineage>
</organism>
<reference evidence="1" key="1">
    <citation type="submission" date="2023-04" db="EMBL/GenBank/DDBJ databases">
        <title>Draft Genome sequencing of Naganishia species isolated from polar environments using Oxford Nanopore Technology.</title>
        <authorList>
            <person name="Leo P."/>
            <person name="Venkateswaran K."/>
        </authorList>
    </citation>
    <scope>NUCLEOTIDE SEQUENCE</scope>
    <source>
        <strain evidence="1">MNA-CCFEE 5425</strain>
    </source>
</reference>
<protein>
    <submittedName>
        <fullName evidence="1">tRNA-dihydrouridine synthase 3</fullName>
    </submittedName>
</protein>
<sequence length="100" mass="11243">MTNWAYIKECVDTLRASAADTGLPAPPMFGNGDCFSAQQYYEEMEASGVDGIMVARGALIKPWIFTEIKERREWDISATERLEGIRKVGCAFFAMIHFRG</sequence>
<dbReference type="EMBL" id="JASBWU010000006">
    <property type="protein sequence ID" value="KAJ9120922.1"/>
    <property type="molecule type" value="Genomic_DNA"/>
</dbReference>